<dbReference type="PANTHER" id="PTHR46112">
    <property type="entry name" value="AMINOPEPTIDASE"/>
    <property type="match status" value="1"/>
</dbReference>
<dbReference type="RefSeq" id="WP_210683107.1">
    <property type="nucleotide sequence ID" value="NZ_JAGMWN010000008.1"/>
</dbReference>
<dbReference type="InterPro" id="IPR050659">
    <property type="entry name" value="Peptidase_M24B"/>
</dbReference>
<dbReference type="Pfam" id="PF01321">
    <property type="entry name" value="Creatinase_N"/>
    <property type="match status" value="1"/>
</dbReference>
<dbReference type="InterPro" id="IPR000587">
    <property type="entry name" value="Creatinase_N"/>
</dbReference>
<evidence type="ECO:0000313" key="3">
    <source>
        <dbReference type="EMBL" id="MBP5858524.1"/>
    </source>
</evidence>
<dbReference type="Gene3D" id="3.90.230.10">
    <property type="entry name" value="Creatinase/methionine aminopeptidase superfamily"/>
    <property type="match status" value="1"/>
</dbReference>
<keyword evidence="4" id="KW-1185">Reference proteome</keyword>
<proteinExistence type="predicted"/>
<dbReference type="InterPro" id="IPR000994">
    <property type="entry name" value="Pept_M24"/>
</dbReference>
<sequence>MAIHFSEAELKGRRERACRAMAADGLDGLLIFRQESMFYLTGYDTFGFVYFQCLYLGADGDMFLLTRAPDLRQARHTSVIEEIHVWVDREGVNPARELRDLLHQRRLSGKKLGVEWESYGLTAANGRRLDHALDGFCDLEDASTLVSRLRLVKSAAELDYVRRAAELADEAYDRALDLAGPGADEGAILAAMQGAVFEGGGDYAGNEFIIGSGPDALLCRYKSGRRRLDARDQLTLEWAGVYRHYHAAMMNTFLIGAVSDAHRALHAAAREAILECEAALKPGNSMSDVFMAHARVLDAHGLKDHRMNACGYAMGTCFAPNWMDWPMFYEGNPVELKPGMTFFIHIIIANSDDGLAMTLGRSSIVGESGAEVLSKRPLDLVVR</sequence>
<keyword evidence="3" id="KW-0378">Hydrolase</keyword>
<dbReference type="SUPFAM" id="SSF53092">
    <property type="entry name" value="Creatinase/prolidase N-terminal domain"/>
    <property type="match status" value="1"/>
</dbReference>
<name>A0A8J7S4C2_9PROT</name>
<dbReference type="Proteomes" id="UP000672602">
    <property type="component" value="Unassembled WGS sequence"/>
</dbReference>
<dbReference type="CDD" id="cd01066">
    <property type="entry name" value="APP_MetAP"/>
    <property type="match status" value="1"/>
</dbReference>
<dbReference type="SUPFAM" id="SSF55920">
    <property type="entry name" value="Creatinase/aminopeptidase"/>
    <property type="match status" value="1"/>
</dbReference>
<keyword evidence="3" id="KW-0645">Protease</keyword>
<evidence type="ECO:0000313" key="4">
    <source>
        <dbReference type="Proteomes" id="UP000672602"/>
    </source>
</evidence>
<dbReference type="PANTHER" id="PTHR46112:SF2">
    <property type="entry name" value="XAA-PRO AMINOPEPTIDASE P-RELATED"/>
    <property type="match status" value="1"/>
</dbReference>
<evidence type="ECO:0000259" key="2">
    <source>
        <dbReference type="Pfam" id="PF01321"/>
    </source>
</evidence>
<dbReference type="Gene3D" id="3.40.350.10">
    <property type="entry name" value="Creatinase/prolidase N-terminal domain"/>
    <property type="match status" value="1"/>
</dbReference>
<keyword evidence="3" id="KW-0031">Aminopeptidase</keyword>
<dbReference type="InterPro" id="IPR029149">
    <property type="entry name" value="Creatin/AminoP/Spt16_N"/>
</dbReference>
<dbReference type="EMBL" id="JAGMWN010000008">
    <property type="protein sequence ID" value="MBP5858524.1"/>
    <property type="molecule type" value="Genomic_DNA"/>
</dbReference>
<protein>
    <submittedName>
        <fullName evidence="3">Aminopeptidase P family protein</fullName>
    </submittedName>
</protein>
<feature type="domain" description="Peptidase M24" evidence="1">
    <location>
        <begin position="160"/>
        <end position="349"/>
    </location>
</feature>
<comment type="caution">
    <text evidence="3">The sequence shown here is derived from an EMBL/GenBank/DDBJ whole genome shotgun (WGS) entry which is preliminary data.</text>
</comment>
<dbReference type="AlphaFoldDB" id="A0A8J7S4C2"/>
<evidence type="ECO:0000259" key="1">
    <source>
        <dbReference type="Pfam" id="PF00557"/>
    </source>
</evidence>
<dbReference type="InterPro" id="IPR036005">
    <property type="entry name" value="Creatinase/aminopeptidase-like"/>
</dbReference>
<dbReference type="Pfam" id="PF00557">
    <property type="entry name" value="Peptidase_M24"/>
    <property type="match status" value="1"/>
</dbReference>
<gene>
    <name evidence="3" type="ORF">KAJ83_15995</name>
</gene>
<dbReference type="GO" id="GO:0004177">
    <property type="term" value="F:aminopeptidase activity"/>
    <property type="evidence" value="ECO:0007669"/>
    <property type="project" value="UniProtKB-KW"/>
</dbReference>
<feature type="domain" description="Creatinase N-terminal" evidence="2">
    <location>
        <begin position="13"/>
        <end position="152"/>
    </location>
</feature>
<accession>A0A8J7S4C2</accession>
<organism evidence="3 4">
    <name type="scientific">Marivibrio halodurans</name>
    <dbReference type="NCBI Taxonomy" id="2039722"/>
    <lineage>
        <taxon>Bacteria</taxon>
        <taxon>Pseudomonadati</taxon>
        <taxon>Pseudomonadota</taxon>
        <taxon>Alphaproteobacteria</taxon>
        <taxon>Rhodospirillales</taxon>
        <taxon>Rhodospirillaceae</taxon>
        <taxon>Marivibrio</taxon>
    </lineage>
</organism>
<reference evidence="3" key="1">
    <citation type="submission" date="2021-04" db="EMBL/GenBank/DDBJ databases">
        <authorList>
            <person name="Zhang D.-C."/>
        </authorList>
    </citation>
    <scope>NUCLEOTIDE SEQUENCE</scope>
    <source>
        <strain evidence="3">CGMCC 1.15697</strain>
    </source>
</reference>